<name>A0ABT0PGK8_9GAMM</name>
<dbReference type="PROSITE" id="PS00727">
    <property type="entry name" value="AP_NUCLEASE_F1_2"/>
    <property type="match status" value="1"/>
</dbReference>
<evidence type="ECO:0000256" key="1">
    <source>
        <dbReference type="ARBA" id="ARBA00001936"/>
    </source>
</evidence>
<evidence type="ECO:0000256" key="3">
    <source>
        <dbReference type="ARBA" id="ARBA00007092"/>
    </source>
</evidence>
<keyword evidence="6" id="KW-0460">Magnesium</keyword>
<dbReference type="InterPro" id="IPR004808">
    <property type="entry name" value="AP_endonuc_1"/>
</dbReference>
<evidence type="ECO:0000256" key="2">
    <source>
        <dbReference type="ARBA" id="ARBA00001946"/>
    </source>
</evidence>
<dbReference type="InterPro" id="IPR020847">
    <property type="entry name" value="AP_endonuclease_F1_BS"/>
</dbReference>
<reference evidence="8 9" key="1">
    <citation type="submission" date="2022-05" db="EMBL/GenBank/DDBJ databases">
        <authorList>
            <person name="Park J.-S."/>
        </authorList>
    </citation>
    <scope>NUCLEOTIDE SEQUENCE [LARGE SCALE GENOMIC DNA]</scope>
    <source>
        <strain evidence="8 9">2012CJ34-2</strain>
    </source>
</reference>
<keyword evidence="4" id="KW-0479">Metal-binding</keyword>
<sequence>MKIVSFNANSIRTRLHQIEAIIQTHQPDVIAVQETKVFDPDFPVEAIEKLGYHASYHGQKTHYGVATLTKEKPQAVRKGFEGEAEDAQRRMLMVDLPWNGQTLTVINGYFPQGENRDHPTKFPNKRAFYQNLQDYLESSHTPEQPVIVLGDMNISPEDIDIGIGAPNAKRWLKDGKCSFLPEEREWYQRLLGWGLRDSFRHLYPDTDDQFSWFDYRSRGFERDPKRGLRIDHILATQSLIDLCKGAGVDYQIRGMEKPSDHAPIWAEF</sequence>
<evidence type="ECO:0000256" key="6">
    <source>
        <dbReference type="ARBA" id="ARBA00022842"/>
    </source>
</evidence>
<dbReference type="EC" id="3.1.11.2" evidence="8"/>
<comment type="cofactor">
    <cofactor evidence="2">
        <name>Mg(2+)</name>
        <dbReference type="ChEBI" id="CHEBI:18420"/>
    </cofactor>
</comment>
<dbReference type="RefSeq" id="WP_249699007.1">
    <property type="nucleotide sequence ID" value="NZ_JAMFLX010000008.1"/>
</dbReference>
<dbReference type="NCBIfam" id="NF008733">
    <property type="entry name" value="PRK11756.1"/>
    <property type="match status" value="1"/>
</dbReference>
<dbReference type="PANTHER" id="PTHR43250">
    <property type="entry name" value="EXODEOXYRIBONUCLEASE III"/>
    <property type="match status" value="1"/>
</dbReference>
<evidence type="ECO:0000256" key="5">
    <source>
        <dbReference type="ARBA" id="ARBA00022801"/>
    </source>
</evidence>
<dbReference type="PANTHER" id="PTHR43250:SF2">
    <property type="entry name" value="EXODEOXYRIBONUCLEASE III"/>
    <property type="match status" value="1"/>
</dbReference>
<dbReference type="PROSITE" id="PS00726">
    <property type="entry name" value="AP_NUCLEASE_F1_1"/>
    <property type="match status" value="1"/>
</dbReference>
<dbReference type="Gene3D" id="3.60.10.10">
    <property type="entry name" value="Endonuclease/exonuclease/phosphatase"/>
    <property type="match status" value="1"/>
</dbReference>
<keyword evidence="9" id="KW-1185">Reference proteome</keyword>
<feature type="domain" description="Endonuclease/exonuclease/phosphatase" evidence="7">
    <location>
        <begin position="4"/>
        <end position="261"/>
    </location>
</feature>
<dbReference type="InterPro" id="IPR020848">
    <property type="entry name" value="AP_endonuclease_F1_CS"/>
</dbReference>
<evidence type="ECO:0000259" key="7">
    <source>
        <dbReference type="Pfam" id="PF03372"/>
    </source>
</evidence>
<organism evidence="8 9">
    <name type="scientific">Parendozoicomonas callyspongiae</name>
    <dbReference type="NCBI Taxonomy" id="2942213"/>
    <lineage>
        <taxon>Bacteria</taxon>
        <taxon>Pseudomonadati</taxon>
        <taxon>Pseudomonadota</taxon>
        <taxon>Gammaproteobacteria</taxon>
        <taxon>Oceanospirillales</taxon>
        <taxon>Endozoicomonadaceae</taxon>
        <taxon>Parendozoicomonas</taxon>
    </lineage>
</organism>
<proteinExistence type="inferred from homology"/>
<comment type="cofactor">
    <cofactor evidence="1">
        <name>Mn(2+)</name>
        <dbReference type="ChEBI" id="CHEBI:29035"/>
    </cofactor>
</comment>
<dbReference type="PROSITE" id="PS51435">
    <property type="entry name" value="AP_NUCLEASE_F1_4"/>
    <property type="match status" value="1"/>
</dbReference>
<dbReference type="InterPro" id="IPR036691">
    <property type="entry name" value="Endo/exonu/phosph_ase_sf"/>
</dbReference>
<gene>
    <name evidence="8" type="primary">xthA</name>
    <name evidence="8" type="ORF">M3P05_08125</name>
</gene>
<dbReference type="InterPro" id="IPR005135">
    <property type="entry name" value="Endo/exonuclease/phosphatase"/>
</dbReference>
<dbReference type="CDD" id="cd09086">
    <property type="entry name" value="ExoIII-like_AP-endo"/>
    <property type="match status" value="1"/>
</dbReference>
<comment type="similarity">
    <text evidence="3">Belongs to the DNA repair enzymes AP/ExoA family.</text>
</comment>
<dbReference type="SUPFAM" id="SSF56219">
    <property type="entry name" value="DNase I-like"/>
    <property type="match status" value="1"/>
</dbReference>
<dbReference type="NCBIfam" id="TIGR00633">
    <property type="entry name" value="xth"/>
    <property type="match status" value="1"/>
</dbReference>
<keyword evidence="5 8" id="KW-0378">Hydrolase</keyword>
<dbReference type="Proteomes" id="UP001203338">
    <property type="component" value="Unassembled WGS sequence"/>
</dbReference>
<evidence type="ECO:0000313" key="9">
    <source>
        <dbReference type="Proteomes" id="UP001203338"/>
    </source>
</evidence>
<dbReference type="GO" id="GO:0008311">
    <property type="term" value="F:double-stranded DNA 3'-5' DNA exonuclease activity"/>
    <property type="evidence" value="ECO:0007669"/>
    <property type="project" value="UniProtKB-EC"/>
</dbReference>
<dbReference type="Pfam" id="PF03372">
    <property type="entry name" value="Exo_endo_phos"/>
    <property type="match status" value="1"/>
</dbReference>
<dbReference type="InterPro" id="IPR037493">
    <property type="entry name" value="ExoIII-like"/>
</dbReference>
<accession>A0ABT0PGK8</accession>
<dbReference type="NCBIfam" id="TIGR00195">
    <property type="entry name" value="exoDNase_III"/>
    <property type="match status" value="1"/>
</dbReference>
<dbReference type="EMBL" id="JAMFLX010000008">
    <property type="protein sequence ID" value="MCL6269902.1"/>
    <property type="molecule type" value="Genomic_DNA"/>
</dbReference>
<evidence type="ECO:0000256" key="4">
    <source>
        <dbReference type="ARBA" id="ARBA00022723"/>
    </source>
</evidence>
<evidence type="ECO:0000313" key="8">
    <source>
        <dbReference type="EMBL" id="MCL6269902.1"/>
    </source>
</evidence>
<protein>
    <submittedName>
        <fullName evidence="8">Exodeoxyribonuclease III</fullName>
        <ecNumber evidence="8">3.1.11.2</ecNumber>
    </submittedName>
</protein>
<comment type="caution">
    <text evidence="8">The sequence shown here is derived from an EMBL/GenBank/DDBJ whole genome shotgun (WGS) entry which is preliminary data.</text>
</comment>